<accession>A0A5N1IS61</accession>
<keyword evidence="4" id="KW-1185">Reference proteome</keyword>
<gene>
    <name evidence="3" type="ORF">F0P94_12895</name>
</gene>
<dbReference type="RefSeq" id="WP_150904296.1">
    <property type="nucleotide sequence ID" value="NZ_VTWT01000006.1"/>
</dbReference>
<dbReference type="AlphaFoldDB" id="A0A5N1IS61"/>
<name>A0A5N1IS61_9BACT</name>
<evidence type="ECO:0000313" key="3">
    <source>
        <dbReference type="EMBL" id="KAA9332884.1"/>
    </source>
</evidence>
<dbReference type="Pfam" id="PF05532">
    <property type="entry name" value="CsbD"/>
    <property type="match status" value="1"/>
</dbReference>
<evidence type="ECO:0000256" key="1">
    <source>
        <dbReference type="ARBA" id="ARBA00009129"/>
    </source>
</evidence>
<reference evidence="3 4" key="1">
    <citation type="submission" date="2019-09" db="EMBL/GenBank/DDBJ databases">
        <title>Genome sequence of Adhaeribacter sp. M2.</title>
        <authorList>
            <person name="Srinivasan S."/>
        </authorList>
    </citation>
    <scope>NUCLEOTIDE SEQUENCE [LARGE SCALE GENOMIC DNA]</scope>
    <source>
        <strain evidence="3 4">M2</strain>
    </source>
</reference>
<sequence length="74" mass="8468">MAINDLNSGFDRNAAEFRTRSNWQEMKGKIRKQYGNLTDDDLEYSSGQQEEWLGKLGNKIGKTAQDVRSWISGL</sequence>
<evidence type="ECO:0000259" key="2">
    <source>
        <dbReference type="Pfam" id="PF05532"/>
    </source>
</evidence>
<dbReference type="SUPFAM" id="SSF69047">
    <property type="entry name" value="Hypothetical protein YjbJ"/>
    <property type="match status" value="1"/>
</dbReference>
<dbReference type="InterPro" id="IPR036629">
    <property type="entry name" value="YjbJ_sf"/>
</dbReference>
<dbReference type="Proteomes" id="UP000326570">
    <property type="component" value="Unassembled WGS sequence"/>
</dbReference>
<comment type="caution">
    <text evidence="3">The sequence shown here is derived from an EMBL/GenBank/DDBJ whole genome shotgun (WGS) entry which is preliminary data.</text>
</comment>
<comment type="similarity">
    <text evidence="1">Belongs to the UPF0337 (CsbD) family.</text>
</comment>
<dbReference type="InterPro" id="IPR008462">
    <property type="entry name" value="CsbD"/>
</dbReference>
<feature type="domain" description="CsbD-like" evidence="2">
    <location>
        <begin position="20"/>
        <end position="68"/>
    </location>
</feature>
<evidence type="ECO:0000313" key="4">
    <source>
        <dbReference type="Proteomes" id="UP000326570"/>
    </source>
</evidence>
<proteinExistence type="inferred from homology"/>
<protein>
    <submittedName>
        <fullName evidence="3">CsbD family protein</fullName>
    </submittedName>
</protein>
<dbReference type="Gene3D" id="1.10.1470.10">
    <property type="entry name" value="YjbJ"/>
    <property type="match status" value="1"/>
</dbReference>
<organism evidence="3 4">
    <name type="scientific">Adhaeribacter soli</name>
    <dbReference type="NCBI Taxonomy" id="2607655"/>
    <lineage>
        <taxon>Bacteria</taxon>
        <taxon>Pseudomonadati</taxon>
        <taxon>Bacteroidota</taxon>
        <taxon>Cytophagia</taxon>
        <taxon>Cytophagales</taxon>
        <taxon>Hymenobacteraceae</taxon>
        <taxon>Adhaeribacter</taxon>
    </lineage>
</organism>
<dbReference type="EMBL" id="VTWT01000006">
    <property type="protein sequence ID" value="KAA9332884.1"/>
    <property type="molecule type" value="Genomic_DNA"/>
</dbReference>